<dbReference type="RefSeq" id="WP_238308635.1">
    <property type="nucleotide sequence ID" value="NZ_BPRE01000020.1"/>
</dbReference>
<protein>
    <submittedName>
        <fullName evidence="1">Uncharacterized protein</fullName>
    </submittedName>
</protein>
<organism evidence="1 2">
    <name type="scientific">Methylorubrum suomiense</name>
    <dbReference type="NCBI Taxonomy" id="144191"/>
    <lineage>
        <taxon>Bacteria</taxon>
        <taxon>Pseudomonadati</taxon>
        <taxon>Pseudomonadota</taxon>
        <taxon>Alphaproteobacteria</taxon>
        <taxon>Hyphomicrobiales</taxon>
        <taxon>Methylobacteriaceae</taxon>
        <taxon>Methylorubrum</taxon>
    </lineage>
</organism>
<dbReference type="EMBL" id="BPRE01000020">
    <property type="protein sequence ID" value="GJE78052.1"/>
    <property type="molecule type" value="Genomic_DNA"/>
</dbReference>
<comment type="caution">
    <text evidence="1">The sequence shown here is derived from an EMBL/GenBank/DDBJ whole genome shotgun (WGS) entry which is preliminary data.</text>
</comment>
<reference evidence="1" key="1">
    <citation type="journal article" date="2021" name="Front. Microbiol.">
        <title>Comprehensive Comparative Genomics and Phenotyping of Methylobacterium Species.</title>
        <authorList>
            <person name="Alessa O."/>
            <person name="Ogura Y."/>
            <person name="Fujitani Y."/>
            <person name="Takami H."/>
            <person name="Hayashi T."/>
            <person name="Sahin N."/>
            <person name="Tani A."/>
        </authorList>
    </citation>
    <scope>NUCLEOTIDE SEQUENCE</scope>
    <source>
        <strain evidence="1">DSM 14458</strain>
    </source>
</reference>
<name>A0ABQ4V671_9HYPH</name>
<proteinExistence type="predicted"/>
<evidence type="ECO:0000313" key="1">
    <source>
        <dbReference type="EMBL" id="GJE78052.1"/>
    </source>
</evidence>
<reference evidence="1" key="2">
    <citation type="submission" date="2021-08" db="EMBL/GenBank/DDBJ databases">
        <authorList>
            <person name="Tani A."/>
            <person name="Ola A."/>
            <person name="Ogura Y."/>
            <person name="Katsura K."/>
            <person name="Hayashi T."/>
        </authorList>
    </citation>
    <scope>NUCLEOTIDE SEQUENCE</scope>
    <source>
        <strain evidence="1">DSM 14458</strain>
    </source>
</reference>
<sequence length="163" mass="17952">MANNYTKLTVSPAIPCDLLCGLNGTILMSMLDHSQNVAEKTMYFYCDENIDTSQFHDDDLIALIEAEPDNPLAQKIAALNLREDDEFDFEDADIDFVDVLAALVKAHPDQLPRLEVEGCFDSDRSRPGEFGGFAHIITPAGIRSVDTRSFLLGHVDGVEAPHA</sequence>
<dbReference type="Proteomes" id="UP001055093">
    <property type="component" value="Unassembled WGS sequence"/>
</dbReference>
<gene>
    <name evidence="1" type="ORF">BGCPKDLD_4663</name>
</gene>
<evidence type="ECO:0000313" key="2">
    <source>
        <dbReference type="Proteomes" id="UP001055093"/>
    </source>
</evidence>
<accession>A0ABQ4V671</accession>
<keyword evidence="2" id="KW-1185">Reference proteome</keyword>